<evidence type="ECO:0000313" key="3">
    <source>
        <dbReference type="Proteomes" id="UP000498980"/>
    </source>
</evidence>
<organism evidence="1 3">
    <name type="scientific">Streptomyces fulvorobeus</name>
    <dbReference type="NCBI Taxonomy" id="284028"/>
    <lineage>
        <taxon>Bacteria</taxon>
        <taxon>Bacillati</taxon>
        <taxon>Actinomycetota</taxon>
        <taxon>Actinomycetes</taxon>
        <taxon>Kitasatosporales</taxon>
        <taxon>Streptomycetaceae</taxon>
        <taxon>Streptomyces</taxon>
    </lineage>
</organism>
<sequence>MTAREQIVGLIGGQNFDGGLRQIAERVADRILALHAHELAEQIRQAPFSEHLLQGHQQCAAASIIDLEATP</sequence>
<gene>
    <name evidence="2" type="ORF">HEB29_005234</name>
    <name evidence="1" type="ORF">Sfulv_55480</name>
</gene>
<evidence type="ECO:0000313" key="2">
    <source>
        <dbReference type="EMBL" id="NYE44223.1"/>
    </source>
</evidence>
<comment type="caution">
    <text evidence="1">The sequence shown here is derived from an EMBL/GenBank/DDBJ whole genome shotgun (WGS) entry which is preliminary data.</text>
</comment>
<accession>A0A7J0CEQ0</accession>
<reference evidence="2 4" key="2">
    <citation type="submission" date="2020-07" db="EMBL/GenBank/DDBJ databases">
        <title>Sequencing the genomes of 1000 actinobacteria strains.</title>
        <authorList>
            <person name="Klenk H.-P."/>
        </authorList>
    </citation>
    <scope>NUCLEOTIDE SEQUENCE [LARGE SCALE GENOMIC DNA]</scope>
    <source>
        <strain evidence="2 4">DSM 41455</strain>
    </source>
</reference>
<keyword evidence="3" id="KW-1185">Reference proteome</keyword>
<dbReference type="RefSeq" id="WP_173316960.1">
    <property type="nucleotide sequence ID" value="NZ_BAAAUE010000022.1"/>
</dbReference>
<dbReference type="EMBL" id="BLWC01000001">
    <property type="protein sequence ID" value="GFN00738.1"/>
    <property type="molecule type" value="Genomic_DNA"/>
</dbReference>
<protein>
    <submittedName>
        <fullName evidence="1">Uncharacterized protein</fullName>
    </submittedName>
</protein>
<evidence type="ECO:0000313" key="1">
    <source>
        <dbReference type="EMBL" id="GFN00738.1"/>
    </source>
</evidence>
<name>A0A7J0CEQ0_9ACTN</name>
<reference evidence="1 3" key="1">
    <citation type="submission" date="2020-05" db="EMBL/GenBank/DDBJ databases">
        <title>Whole genome shotgun sequence of Streptomyces fulvorobeus NBRC 15897.</title>
        <authorList>
            <person name="Komaki H."/>
            <person name="Tamura T."/>
        </authorList>
    </citation>
    <scope>NUCLEOTIDE SEQUENCE [LARGE SCALE GENOMIC DNA]</scope>
    <source>
        <strain evidence="1 3">NBRC 15897</strain>
    </source>
</reference>
<dbReference type="Proteomes" id="UP000530403">
    <property type="component" value="Unassembled WGS sequence"/>
</dbReference>
<dbReference type="EMBL" id="JACCCF010000001">
    <property type="protein sequence ID" value="NYE44223.1"/>
    <property type="molecule type" value="Genomic_DNA"/>
</dbReference>
<evidence type="ECO:0000313" key="4">
    <source>
        <dbReference type="Proteomes" id="UP000530403"/>
    </source>
</evidence>
<proteinExistence type="predicted"/>
<dbReference type="AlphaFoldDB" id="A0A7J0CEQ0"/>
<dbReference type="Proteomes" id="UP000498980">
    <property type="component" value="Unassembled WGS sequence"/>
</dbReference>